<keyword evidence="4 6" id="KW-0808">Transferase</keyword>
<dbReference type="PANTHER" id="PTHR43179">
    <property type="entry name" value="RHAMNOSYLTRANSFERASE WBBL"/>
    <property type="match status" value="1"/>
</dbReference>
<proteinExistence type="inferred from homology"/>
<dbReference type="PANTHER" id="PTHR43179:SF12">
    <property type="entry name" value="GALACTOFURANOSYLTRANSFERASE GLFT2"/>
    <property type="match status" value="1"/>
</dbReference>
<evidence type="ECO:0000259" key="5">
    <source>
        <dbReference type="Pfam" id="PF00535"/>
    </source>
</evidence>
<sequence>MLTSIIIPVWNGDSVLAECLRAVHMHTGDYPLEVICVDNASVDRSGEIIRSQFPEVKLLTQPVNLGFAGGVNAGMEVAQGDIFVLLNQDCLVLPGWLDGLHATLREHLDCGIAGAVIEDSQGVINHAGAFIERPLGYGRHRTDIPSHDIAVEYVTGAIFAIRRVTWEKLGGMDEEFYPAYYEESDYCYRARRNGIETYLSIQARGRHLFSSREWQQEPIRHTANHHQSRYRFICKQFSEAELVEFIHAEKEAAETESSFYESIGRALASAYTRQHLEEIFQQRVIDGNTPLTSSIKRLISTGMAEIYRRAYRRSEQLALPQTNDESTSPASFEEWQQEIGKIHEQISASLAAIRAKREELERLSSSPWNHSSLPIHKKLQYTLYRLFGVIHMDQFMQLKTLEDAQVKSLEHHLQMLNHRLNLLETQITLQEYRRRLLDLLLAYGQR</sequence>
<dbReference type="InterPro" id="IPR001173">
    <property type="entry name" value="Glyco_trans_2-like"/>
</dbReference>
<feature type="domain" description="Glycosyltransferase 2-like" evidence="5">
    <location>
        <begin position="4"/>
        <end position="121"/>
    </location>
</feature>
<keyword evidence="7" id="KW-1185">Reference proteome</keyword>
<name>A0A540VJC6_9CHLR</name>
<dbReference type="AlphaFoldDB" id="A0A540VJC6"/>
<gene>
    <name evidence="6" type="ORF">FKZ61_06145</name>
</gene>
<organism evidence="6 7">
    <name type="scientific">Litorilinea aerophila</name>
    <dbReference type="NCBI Taxonomy" id="1204385"/>
    <lineage>
        <taxon>Bacteria</taxon>
        <taxon>Bacillati</taxon>
        <taxon>Chloroflexota</taxon>
        <taxon>Caldilineae</taxon>
        <taxon>Caldilineales</taxon>
        <taxon>Caldilineaceae</taxon>
        <taxon>Litorilinea</taxon>
    </lineage>
</organism>
<dbReference type="SUPFAM" id="SSF53448">
    <property type="entry name" value="Nucleotide-diphospho-sugar transferases"/>
    <property type="match status" value="1"/>
</dbReference>
<evidence type="ECO:0000256" key="4">
    <source>
        <dbReference type="ARBA" id="ARBA00022679"/>
    </source>
</evidence>
<dbReference type="RefSeq" id="WP_141609208.1">
    <property type="nucleotide sequence ID" value="NZ_VIGC02000006.1"/>
</dbReference>
<dbReference type="CDD" id="cd04186">
    <property type="entry name" value="GT_2_like_c"/>
    <property type="match status" value="1"/>
</dbReference>
<dbReference type="Pfam" id="PF00535">
    <property type="entry name" value="Glycos_transf_2"/>
    <property type="match status" value="1"/>
</dbReference>
<comment type="similarity">
    <text evidence="2">Belongs to the glycosyltransferase 2 family.</text>
</comment>
<dbReference type="InterPro" id="IPR029044">
    <property type="entry name" value="Nucleotide-diphossugar_trans"/>
</dbReference>
<accession>A0A540VJC6</accession>
<keyword evidence="3" id="KW-0328">Glycosyltransferase</keyword>
<comment type="pathway">
    <text evidence="1">Cell wall biogenesis; cell wall polysaccharide biosynthesis.</text>
</comment>
<evidence type="ECO:0000256" key="2">
    <source>
        <dbReference type="ARBA" id="ARBA00006739"/>
    </source>
</evidence>
<reference evidence="6 7" key="1">
    <citation type="submission" date="2019-06" db="EMBL/GenBank/DDBJ databases">
        <title>Genome sequence of Litorilinea aerophila BAA-2444.</title>
        <authorList>
            <person name="Maclea K.S."/>
            <person name="Maurais E.G."/>
            <person name="Iannazzi L.C."/>
        </authorList>
    </citation>
    <scope>NUCLEOTIDE SEQUENCE [LARGE SCALE GENOMIC DNA]</scope>
    <source>
        <strain evidence="6 7">ATCC BAA-2444</strain>
    </source>
</reference>
<evidence type="ECO:0000313" key="7">
    <source>
        <dbReference type="Proteomes" id="UP000317371"/>
    </source>
</evidence>
<evidence type="ECO:0000256" key="3">
    <source>
        <dbReference type="ARBA" id="ARBA00022676"/>
    </source>
</evidence>
<dbReference type="Proteomes" id="UP000317371">
    <property type="component" value="Unassembled WGS sequence"/>
</dbReference>
<dbReference type="GO" id="GO:0016757">
    <property type="term" value="F:glycosyltransferase activity"/>
    <property type="evidence" value="ECO:0007669"/>
    <property type="project" value="UniProtKB-KW"/>
</dbReference>
<protein>
    <submittedName>
        <fullName evidence="6">Glycosyltransferase family 2 protein</fullName>
    </submittedName>
</protein>
<evidence type="ECO:0000313" key="6">
    <source>
        <dbReference type="EMBL" id="TQE96836.1"/>
    </source>
</evidence>
<dbReference type="InParanoid" id="A0A540VJC6"/>
<dbReference type="OrthoDB" id="9807209at2"/>
<dbReference type="Gene3D" id="3.90.550.10">
    <property type="entry name" value="Spore Coat Polysaccharide Biosynthesis Protein SpsA, Chain A"/>
    <property type="match status" value="1"/>
</dbReference>
<dbReference type="EMBL" id="VIGC01000006">
    <property type="protein sequence ID" value="TQE96836.1"/>
    <property type="molecule type" value="Genomic_DNA"/>
</dbReference>
<comment type="caution">
    <text evidence="6">The sequence shown here is derived from an EMBL/GenBank/DDBJ whole genome shotgun (WGS) entry which is preliminary data.</text>
</comment>
<evidence type="ECO:0000256" key="1">
    <source>
        <dbReference type="ARBA" id="ARBA00004776"/>
    </source>
</evidence>